<dbReference type="GO" id="GO:0080025">
    <property type="term" value="F:phosphatidylinositol-3,5-bisphosphate binding"/>
    <property type="evidence" value="ECO:0007669"/>
    <property type="project" value="TreeGrafter"/>
</dbReference>
<evidence type="ECO:0000313" key="10">
    <source>
        <dbReference type="Proteomes" id="UP000318582"/>
    </source>
</evidence>
<dbReference type="AlphaFoldDB" id="A0A507DY20"/>
<gene>
    <name evidence="9" type="ORF">PhCBS80983_g04846</name>
</gene>
<dbReference type="GO" id="GO:0043325">
    <property type="term" value="F:phosphatidylinositol-3,4-bisphosphate binding"/>
    <property type="evidence" value="ECO:0007669"/>
    <property type="project" value="TreeGrafter"/>
</dbReference>
<dbReference type="Pfam" id="PF01608">
    <property type="entry name" value="I_LWEQ"/>
    <property type="match status" value="1"/>
</dbReference>
<feature type="region of interest" description="Disordered" evidence="6">
    <location>
        <begin position="354"/>
        <end position="401"/>
    </location>
</feature>
<evidence type="ECO:0000256" key="1">
    <source>
        <dbReference type="ARBA" id="ARBA00004496"/>
    </source>
</evidence>
<evidence type="ECO:0000313" key="9">
    <source>
        <dbReference type="EMBL" id="TPX56045.1"/>
    </source>
</evidence>
<organism evidence="9 10">
    <name type="scientific">Powellomyces hirtus</name>
    <dbReference type="NCBI Taxonomy" id="109895"/>
    <lineage>
        <taxon>Eukaryota</taxon>
        <taxon>Fungi</taxon>
        <taxon>Fungi incertae sedis</taxon>
        <taxon>Chytridiomycota</taxon>
        <taxon>Chytridiomycota incertae sedis</taxon>
        <taxon>Chytridiomycetes</taxon>
        <taxon>Spizellomycetales</taxon>
        <taxon>Powellomycetaceae</taxon>
        <taxon>Powellomyces</taxon>
    </lineage>
</organism>
<dbReference type="Gene3D" id="1.20.1410.10">
    <property type="entry name" value="I/LWEQ domain"/>
    <property type="match status" value="1"/>
</dbReference>
<evidence type="ECO:0000256" key="6">
    <source>
        <dbReference type="SAM" id="MobiDB-lite"/>
    </source>
</evidence>
<keyword evidence="10" id="KW-1185">Reference proteome</keyword>
<dbReference type="InterPro" id="IPR008942">
    <property type="entry name" value="ENTH_VHS"/>
</dbReference>
<comment type="similarity">
    <text evidence="2">Belongs to the SLA2 family.</text>
</comment>
<feature type="compositionally biased region" description="Basic and acidic residues" evidence="6">
    <location>
        <begin position="379"/>
        <end position="401"/>
    </location>
</feature>
<dbReference type="GO" id="GO:0007015">
    <property type="term" value="P:actin filament organization"/>
    <property type="evidence" value="ECO:0007669"/>
    <property type="project" value="TreeGrafter"/>
</dbReference>
<dbReference type="SMART" id="SM00273">
    <property type="entry name" value="ENTH"/>
    <property type="match status" value="1"/>
</dbReference>
<dbReference type="GO" id="GO:0006897">
    <property type="term" value="P:endocytosis"/>
    <property type="evidence" value="ECO:0007669"/>
    <property type="project" value="InterPro"/>
</dbReference>
<feature type="compositionally biased region" description="Polar residues" evidence="6">
    <location>
        <begin position="32"/>
        <end position="42"/>
    </location>
</feature>
<keyword evidence="4" id="KW-0009">Actin-binding</keyword>
<reference evidence="9 10" key="1">
    <citation type="journal article" date="2019" name="Sci. Rep.">
        <title>Comparative genomics of chytrid fungi reveal insights into the obligate biotrophic and pathogenic lifestyle of Synchytrium endobioticum.</title>
        <authorList>
            <person name="van de Vossenberg B.T.L.H."/>
            <person name="Warris S."/>
            <person name="Nguyen H.D.T."/>
            <person name="van Gent-Pelzer M.P.E."/>
            <person name="Joly D.L."/>
            <person name="van de Geest H.C."/>
            <person name="Bonants P.J.M."/>
            <person name="Smith D.S."/>
            <person name="Levesque C.A."/>
            <person name="van der Lee T.A.J."/>
        </authorList>
    </citation>
    <scope>NUCLEOTIDE SEQUENCE [LARGE SCALE GENOMIC DNA]</scope>
    <source>
        <strain evidence="9 10">CBS 809.83</strain>
    </source>
</reference>
<dbReference type="EMBL" id="QEAQ01000087">
    <property type="protein sequence ID" value="TPX56045.1"/>
    <property type="molecule type" value="Genomic_DNA"/>
</dbReference>
<dbReference type="STRING" id="109895.A0A507DY20"/>
<comment type="subcellular location">
    <subcellularLocation>
        <location evidence="1">Cytoplasm</location>
    </subcellularLocation>
</comment>
<evidence type="ECO:0000256" key="4">
    <source>
        <dbReference type="ARBA" id="ARBA00023203"/>
    </source>
</evidence>
<dbReference type="SUPFAM" id="SSF48464">
    <property type="entry name" value="ENTH/VHS domain"/>
    <property type="match status" value="1"/>
</dbReference>
<feature type="compositionally biased region" description="Polar residues" evidence="6">
    <location>
        <begin position="1"/>
        <end position="12"/>
    </location>
</feature>
<dbReference type="InterPro" id="IPR030224">
    <property type="entry name" value="Sla2_fam"/>
</dbReference>
<dbReference type="InterPro" id="IPR013809">
    <property type="entry name" value="ENTH"/>
</dbReference>
<evidence type="ECO:0000256" key="3">
    <source>
        <dbReference type="ARBA" id="ARBA00022490"/>
    </source>
</evidence>
<feature type="region of interest" description="Disordered" evidence="6">
    <location>
        <begin position="1"/>
        <end position="44"/>
    </location>
</feature>
<feature type="coiled-coil region" evidence="5">
    <location>
        <begin position="863"/>
        <end position="901"/>
    </location>
</feature>
<comment type="caution">
    <text evidence="9">The sequence shown here is derived from an EMBL/GenBank/DDBJ whole genome shotgun (WGS) entry which is preliminary data.</text>
</comment>
<feature type="coiled-coil region" evidence="5">
    <location>
        <begin position="1056"/>
        <end position="1090"/>
    </location>
</feature>
<dbReference type="PROSITE" id="PS50942">
    <property type="entry name" value="ENTH"/>
    <property type="match status" value="1"/>
</dbReference>
<dbReference type="GO" id="GO:0048268">
    <property type="term" value="P:clathrin coat assembly"/>
    <property type="evidence" value="ECO:0007669"/>
    <property type="project" value="TreeGrafter"/>
</dbReference>
<evidence type="ECO:0000259" key="7">
    <source>
        <dbReference type="PROSITE" id="PS50942"/>
    </source>
</evidence>
<dbReference type="InterPro" id="IPR035964">
    <property type="entry name" value="I/LWEQ_dom_sf"/>
</dbReference>
<evidence type="ECO:0008006" key="11">
    <source>
        <dbReference type="Google" id="ProtNLM"/>
    </source>
</evidence>
<dbReference type="InterPro" id="IPR011417">
    <property type="entry name" value="ANTH_dom"/>
</dbReference>
<dbReference type="Gene3D" id="1.25.40.90">
    <property type="match status" value="1"/>
</dbReference>
<feature type="region of interest" description="Disordered" evidence="6">
    <location>
        <begin position="299"/>
        <end position="327"/>
    </location>
</feature>
<evidence type="ECO:0000256" key="5">
    <source>
        <dbReference type="SAM" id="Coils"/>
    </source>
</evidence>
<dbReference type="InterPro" id="IPR002558">
    <property type="entry name" value="ILWEQ_dom"/>
</dbReference>
<dbReference type="Pfam" id="PF07651">
    <property type="entry name" value="ANTH"/>
    <property type="match status" value="1"/>
</dbReference>
<dbReference type="SUPFAM" id="SSF109885">
    <property type="entry name" value="I/LWEQ domain"/>
    <property type="match status" value="1"/>
</dbReference>
<dbReference type="GO" id="GO:0051015">
    <property type="term" value="F:actin filament binding"/>
    <property type="evidence" value="ECO:0007669"/>
    <property type="project" value="TreeGrafter"/>
</dbReference>
<name>A0A507DY20_9FUNG</name>
<dbReference type="PANTHER" id="PTHR10407">
    <property type="entry name" value="HUNTINGTIN INTERACTING PROTEIN 1"/>
    <property type="match status" value="1"/>
</dbReference>
<feature type="domain" description="ENTH" evidence="7">
    <location>
        <begin position="40"/>
        <end position="169"/>
    </location>
</feature>
<dbReference type="SMART" id="SM00307">
    <property type="entry name" value="ILWEQ"/>
    <property type="match status" value="1"/>
</dbReference>
<keyword evidence="5" id="KW-0175">Coiled coil</keyword>
<proteinExistence type="inferred from homology"/>
<dbReference type="GO" id="GO:0035615">
    <property type="term" value="F:clathrin adaptor activity"/>
    <property type="evidence" value="ECO:0007669"/>
    <property type="project" value="TreeGrafter"/>
</dbReference>
<dbReference type="Proteomes" id="UP000318582">
    <property type="component" value="Unassembled WGS sequence"/>
</dbReference>
<sequence length="1108" mass="125822">MSYTQSYYQDNAHQPYGTSSSTTTRSYPLGSPATSRPNWQTSKTEEELALHIKKALSPEETAPKQKHVRACFLYTWDLQGSGSFWLAIQTFPMLGDELVTFKALLTVHKVMREGHPNCLRDAISQSSWFDNLSRNVPPHSHRGYGVLIRAYVQFIQAKLEFHRLHPEFSGTFDYEEYVTLKGVDDPNEGFETINDLLVLLDKLDSLQKLIFVNFRPSSNNEARIAALVPLVEESHGIYQFLVTMLTAMHQIIGSVEVLAPLREKFNAGHYALFRFYHECSTLKYLTSLISVPRLSQDPPDFLARGPPTVPPRSESPKKQSQSEIDRFNEEQNRLEKQLLEDHEREQQRLQAERELEMARQRQQQQMHDEQQRQMLEAQRAQEEFMRQQEAERQRLEQERMRMQQQTNAANTHMENQMNQQRLINAQNELEQYRTQCFQYDQKVRALEQQLSQMSVGTRDMDSAKDELIRRLQDELAQWKQKYEALAKLYAQLRKEHLDLLTKFKDVRDGANRQTEQARKEVEKARADYKTKSTENTELLIERDRLQGEVDRVRAQYEDQIKRVRSQYDEEMGRLRHELQDAKASLSDLSNSKGAEMQNILGRFESEKRELEDLVRSKQHQLDGMERSKQQELDAIRKELDQKSADLQRARSAQDEDAAVLTAGLDQTLLALAAQQKLAQDAQKGWDDAVAQLNGLRSDHLRQLNSNMDNLLQSCIATVDEAIYKIESPANMGNQTASPEYVLSLLERAQGMCSEFGISFVKLVQTGDHKDAIASSTGFAHSIAQLLDNAKGVTRLAAEDEELEEIIRNVKMGALGGRLFFDQVKSTSLDTVDASRRPEHIVGLSKETQHQLGRMSTMIEKLVVNKLDEKKDNLEDEVENSMKSAAQAIEEAARRLEALLNKPREGADLDVHSAILQSAIAITSAIAMLIKRATETQQEIVAHGRGSTTTGQFYKKNNKWTEGLISAAHAVASATTMLVESADGLLSGSHSYEQLVVAAQEVSVATTQLVAASRVKSIPFSKTQIKLEDAAIAVRKATELLVKAAKEASKRSVESNAQDDVRKLNRHQLKVAEMEQKVKILEKENELMAARSRLGAIVKEGYKLDGGDD</sequence>
<dbReference type="GO" id="GO:0030864">
    <property type="term" value="C:cortical actin cytoskeleton"/>
    <property type="evidence" value="ECO:0007669"/>
    <property type="project" value="TreeGrafter"/>
</dbReference>
<dbReference type="GO" id="GO:0032051">
    <property type="term" value="F:clathrin light chain binding"/>
    <property type="evidence" value="ECO:0007669"/>
    <property type="project" value="TreeGrafter"/>
</dbReference>
<feature type="domain" description="I/LWEQ" evidence="8">
    <location>
        <begin position="865"/>
        <end position="1104"/>
    </location>
</feature>
<dbReference type="PROSITE" id="PS50945">
    <property type="entry name" value="I_LWEQ"/>
    <property type="match status" value="1"/>
</dbReference>
<keyword evidence="3" id="KW-0963">Cytoplasm</keyword>
<protein>
    <recommendedName>
        <fullName evidence="11">I/LWEQ domain-containing protein</fullName>
    </recommendedName>
</protein>
<dbReference type="GO" id="GO:0030136">
    <property type="term" value="C:clathrin-coated vesicle"/>
    <property type="evidence" value="ECO:0007669"/>
    <property type="project" value="TreeGrafter"/>
</dbReference>
<dbReference type="PANTHER" id="PTHR10407:SF15">
    <property type="entry name" value="HUNTINGTIN INTERACTING PROTEIN 1"/>
    <property type="match status" value="1"/>
</dbReference>
<evidence type="ECO:0000256" key="2">
    <source>
        <dbReference type="ARBA" id="ARBA00010135"/>
    </source>
</evidence>
<evidence type="ECO:0000259" key="8">
    <source>
        <dbReference type="PROSITE" id="PS50945"/>
    </source>
</evidence>
<accession>A0A507DY20</accession>